<evidence type="ECO:0000313" key="2">
    <source>
        <dbReference type="EMBL" id="SBW06018.1"/>
    </source>
</evidence>
<sequence>MKTSILKLICGVFAVGLLFSSCLGDSDNKININNDYVFVTTKNSMKVAAVASYRTWIVTDQVNASNTIEGQYYTMGYSINTSQSLGNGVYQGTDYGQPLVRIEQTSVAVKAPDRADDFNPTTFTSPFPYPIKDFFGDGWVFGAQAQLKEGTVADMYFYYDPSNQKEEVNGVVQEIGNNKIIIDVRFGKRLEGNGALGSRAVLYVAKMTQLRSYFQYQSGKFSFNNEKSVAIPIKFRYNKTVTENGKDVVKETLDGNWNTDSSAKYLLYFESAS</sequence>
<accession>A0A212K341</accession>
<gene>
    <name evidence="2" type="ORF">KL86DYS2_12895</name>
</gene>
<keyword evidence="1" id="KW-0732">Signal</keyword>
<dbReference type="RefSeq" id="WP_296951038.1">
    <property type="nucleotide sequence ID" value="NZ_LT599021.1"/>
</dbReference>
<dbReference type="EMBL" id="FLUL01000001">
    <property type="protein sequence ID" value="SBW06018.1"/>
    <property type="molecule type" value="Genomic_DNA"/>
</dbReference>
<protein>
    <recommendedName>
        <fullName evidence="3">NigD-like protein</fullName>
    </recommendedName>
</protein>
<feature type="chain" id="PRO_5012126098" description="NigD-like protein" evidence="1">
    <location>
        <begin position="25"/>
        <end position="273"/>
    </location>
</feature>
<reference evidence="2" key="1">
    <citation type="submission" date="2016-04" db="EMBL/GenBank/DDBJ databases">
        <authorList>
            <person name="Evans L.H."/>
            <person name="Alamgir A."/>
            <person name="Owens N."/>
            <person name="Weber N.D."/>
            <person name="Virtaneva K."/>
            <person name="Barbian K."/>
            <person name="Babar A."/>
            <person name="Rosenke K."/>
        </authorList>
    </citation>
    <scope>NUCLEOTIDE SEQUENCE</scope>
    <source>
        <strain evidence="2">86-2</strain>
    </source>
</reference>
<feature type="signal peptide" evidence="1">
    <location>
        <begin position="1"/>
        <end position="24"/>
    </location>
</feature>
<name>A0A212K341_9BACT</name>
<dbReference type="PROSITE" id="PS51257">
    <property type="entry name" value="PROKAR_LIPOPROTEIN"/>
    <property type="match status" value="1"/>
</dbReference>
<proteinExistence type="predicted"/>
<evidence type="ECO:0000256" key="1">
    <source>
        <dbReference type="SAM" id="SignalP"/>
    </source>
</evidence>
<dbReference type="AlphaFoldDB" id="A0A212K341"/>
<evidence type="ECO:0008006" key="3">
    <source>
        <dbReference type="Google" id="ProtNLM"/>
    </source>
</evidence>
<organism evidence="2">
    <name type="scientific">uncultured Dysgonomonas sp</name>
    <dbReference type="NCBI Taxonomy" id="206096"/>
    <lineage>
        <taxon>Bacteria</taxon>
        <taxon>Pseudomonadati</taxon>
        <taxon>Bacteroidota</taxon>
        <taxon>Bacteroidia</taxon>
        <taxon>Bacteroidales</taxon>
        <taxon>Dysgonomonadaceae</taxon>
        <taxon>Dysgonomonas</taxon>
        <taxon>environmental samples</taxon>
    </lineage>
</organism>